<proteinExistence type="predicted"/>
<sequence length="126" mass="14075">MGSTSLHLNIQPDYRWGPVDITQNSVFTQVAPLQVIRPFDLVLIPLSGDAFSWEKKIEQALSQLDNLEAYIKKTVAELPDEPGLIVEVIIDTCWTNNILVAAYDIIKMAGKKFNRIILGSIVSDFS</sequence>
<comment type="caution">
    <text evidence="1">The sequence shown here is derived from an EMBL/GenBank/DDBJ whole genome shotgun (WGS) entry which is preliminary data.</text>
</comment>
<reference evidence="1 2" key="1">
    <citation type="submission" date="2019-03" db="EMBL/GenBank/DDBJ databases">
        <title>The genome sequence of a newly discovered highly antifungal drug resistant Aspergillus species, Aspergillus tanneri NIH 1004.</title>
        <authorList>
            <person name="Mounaud S."/>
            <person name="Singh I."/>
            <person name="Joardar V."/>
            <person name="Pakala S."/>
            <person name="Pakala S."/>
            <person name="Venepally P."/>
            <person name="Hoover J."/>
            <person name="Nierman W."/>
            <person name="Chung J."/>
            <person name="Losada L."/>
        </authorList>
    </citation>
    <scope>NUCLEOTIDE SEQUENCE [LARGE SCALE GENOMIC DNA]</scope>
    <source>
        <strain evidence="1 2">NIH1004</strain>
    </source>
</reference>
<dbReference type="VEuPathDB" id="FungiDB:EYZ11_001256"/>
<dbReference type="EMBL" id="SOSA01000022">
    <property type="protein sequence ID" value="THC99257.1"/>
    <property type="molecule type" value="Genomic_DNA"/>
</dbReference>
<evidence type="ECO:0000313" key="2">
    <source>
        <dbReference type="Proteomes" id="UP000308092"/>
    </source>
</evidence>
<keyword evidence="2" id="KW-1185">Reference proteome</keyword>
<dbReference type="AlphaFoldDB" id="A0A4S3JV36"/>
<name>A0A4S3JV36_9EURO</name>
<evidence type="ECO:0000313" key="1">
    <source>
        <dbReference type="EMBL" id="THC99257.1"/>
    </source>
</evidence>
<organism evidence="1 2">
    <name type="scientific">Aspergillus tanneri</name>
    <dbReference type="NCBI Taxonomy" id="1220188"/>
    <lineage>
        <taxon>Eukaryota</taxon>
        <taxon>Fungi</taxon>
        <taxon>Dikarya</taxon>
        <taxon>Ascomycota</taxon>
        <taxon>Pezizomycotina</taxon>
        <taxon>Eurotiomycetes</taxon>
        <taxon>Eurotiomycetidae</taxon>
        <taxon>Eurotiales</taxon>
        <taxon>Aspergillaceae</taxon>
        <taxon>Aspergillus</taxon>
        <taxon>Aspergillus subgen. Circumdati</taxon>
    </lineage>
</organism>
<gene>
    <name evidence="1" type="ORF">EYZ11_001256</name>
</gene>
<accession>A0A4S3JV36</accession>
<dbReference type="Proteomes" id="UP000308092">
    <property type="component" value="Unassembled WGS sequence"/>
</dbReference>
<protein>
    <submittedName>
        <fullName evidence="1">Uncharacterized protein</fullName>
    </submittedName>
</protein>